<protein>
    <submittedName>
        <fullName evidence="2">Uncharacterized protein</fullName>
    </submittedName>
</protein>
<proteinExistence type="predicted"/>
<gene>
    <name evidence="2" type="ORF">pMKPA34_0026</name>
</gene>
<sequence>MDTTQTLVLAISGVLFTITVAACVGMMLAKHLDKKHAAHASKVP</sequence>
<feature type="transmembrane region" description="Helical" evidence="1">
    <location>
        <begin position="6"/>
        <end position="29"/>
    </location>
</feature>
<keyword evidence="1" id="KW-0812">Transmembrane</keyword>
<organism evidence="2">
    <name type="scientific">Pseudomonas aeruginosa</name>
    <dbReference type="NCBI Taxonomy" id="287"/>
    <lineage>
        <taxon>Bacteria</taxon>
        <taxon>Pseudomonadati</taxon>
        <taxon>Pseudomonadota</taxon>
        <taxon>Gammaproteobacteria</taxon>
        <taxon>Pseudomonadales</taxon>
        <taxon>Pseudomonadaceae</taxon>
        <taxon>Pseudomonas</taxon>
    </lineage>
</organism>
<reference evidence="2" key="1">
    <citation type="submission" date="2018-06" db="EMBL/GenBank/DDBJ databases">
        <title>Complete Sequence of plasmid pMKPA34-1 and pMKPA34-2 isolated from MDR P. aeruginosa.</title>
        <authorList>
            <person name="Subedi D."/>
            <person name="Kohli G.S."/>
            <person name="Vijay A.K."/>
            <person name="Rice S.A."/>
            <person name="Willcox M."/>
        </authorList>
    </citation>
    <scope>NUCLEOTIDE SEQUENCE</scope>
    <source>
        <strain evidence="2">PA34</strain>
        <plasmid evidence="2">pMKPA34-1</plasmid>
    </source>
</reference>
<dbReference type="AlphaFoldDB" id="A0A385FW25"/>
<evidence type="ECO:0000313" key="2">
    <source>
        <dbReference type="EMBL" id="AXV45872.1"/>
    </source>
</evidence>
<dbReference type="EMBL" id="MH547560">
    <property type="protein sequence ID" value="AXV45872.1"/>
    <property type="molecule type" value="Genomic_DNA"/>
</dbReference>
<geneLocation type="plasmid" evidence="2">
    <name>pMKPA34-1</name>
</geneLocation>
<evidence type="ECO:0000256" key="1">
    <source>
        <dbReference type="SAM" id="Phobius"/>
    </source>
</evidence>
<name>A0A385FW25_PSEAI</name>
<accession>A0A385FW25</accession>
<keyword evidence="1" id="KW-0472">Membrane</keyword>
<keyword evidence="2" id="KW-0614">Plasmid</keyword>
<keyword evidence="1" id="KW-1133">Transmembrane helix</keyword>